<accession>A0A1I0VS84</accession>
<dbReference type="Gene3D" id="3.30.70.1210">
    <property type="entry name" value="Crispr-associated protein, domain 2"/>
    <property type="match status" value="1"/>
</dbReference>
<reference evidence="1 2" key="1">
    <citation type="submission" date="2016-10" db="EMBL/GenBank/DDBJ databases">
        <authorList>
            <person name="de Groot N.N."/>
        </authorList>
    </citation>
    <scope>NUCLEOTIDE SEQUENCE [LARGE SCALE GENOMIC DNA]</scope>
    <source>
        <strain evidence="1 2">L14</strain>
    </source>
</reference>
<proteinExistence type="predicted"/>
<dbReference type="NCBIfam" id="TIGR01907">
    <property type="entry name" value="casE_Cse3"/>
    <property type="match status" value="1"/>
</dbReference>
<evidence type="ECO:0000313" key="1">
    <source>
        <dbReference type="EMBL" id="SFA79078.1"/>
    </source>
</evidence>
<dbReference type="Gene3D" id="3.30.70.1200">
    <property type="entry name" value="Crispr-associated protein, domain 1"/>
    <property type="match status" value="1"/>
</dbReference>
<dbReference type="SUPFAM" id="SSF117987">
    <property type="entry name" value="CRISPR-associated protein"/>
    <property type="match status" value="2"/>
</dbReference>
<dbReference type="CDD" id="cd09727">
    <property type="entry name" value="Cas6_I-E"/>
    <property type="match status" value="1"/>
</dbReference>
<dbReference type="EMBL" id="FOJX01000001">
    <property type="protein sequence ID" value="SFA79078.1"/>
    <property type="molecule type" value="Genomic_DNA"/>
</dbReference>
<gene>
    <name evidence="1" type="ORF">SAMN05216587_101893</name>
</gene>
<dbReference type="AlphaFoldDB" id="A0A1I0VS84"/>
<dbReference type="SMART" id="SM01101">
    <property type="entry name" value="CRISPR_assoc"/>
    <property type="match status" value="1"/>
</dbReference>
<sequence length="203" mass="23715">MYLSKLHLDIRSPYTKKCLHDCQIMHRSIQRMFDSDRQSSGVLYRLNPQRLNVYVWSAKEPDKEEIPAGMQLIGCRDFTDIEQRIYEGQCYRFNLLAVPSKKVAKEGKKNSQRRFLYSLEEQVEWLQRKGEQNGFSILQVQQERECMTRGKHTQKGEDNICYKGVVFQGVLQVNHAEMFKKCWQEGIGPGKAYGQGMLILTNV</sequence>
<dbReference type="RefSeq" id="WP_074813122.1">
    <property type="nucleotide sequence ID" value="NZ_FOJX01000001.1"/>
</dbReference>
<name>A0A1I0VS84_SELRU</name>
<dbReference type="InterPro" id="IPR010179">
    <property type="entry name" value="CRISPR-assoc_prot_Cse3"/>
</dbReference>
<evidence type="ECO:0000313" key="2">
    <source>
        <dbReference type="Proteomes" id="UP000183843"/>
    </source>
</evidence>
<dbReference type="Pfam" id="PF08798">
    <property type="entry name" value="CRISPR_assoc"/>
    <property type="match status" value="1"/>
</dbReference>
<organism evidence="1 2">
    <name type="scientific">Selenomonas ruminantium</name>
    <dbReference type="NCBI Taxonomy" id="971"/>
    <lineage>
        <taxon>Bacteria</taxon>
        <taxon>Bacillati</taxon>
        <taxon>Bacillota</taxon>
        <taxon>Negativicutes</taxon>
        <taxon>Selenomonadales</taxon>
        <taxon>Selenomonadaceae</taxon>
        <taxon>Selenomonas</taxon>
    </lineage>
</organism>
<protein>
    <submittedName>
        <fullName evidence="1">CRISPR-associated protein, Cse3 family</fullName>
    </submittedName>
</protein>
<dbReference type="Proteomes" id="UP000183843">
    <property type="component" value="Unassembled WGS sequence"/>
</dbReference>